<dbReference type="Pfam" id="PF21321">
    <property type="entry name" value="HTH_66"/>
    <property type="match status" value="1"/>
</dbReference>
<keyword evidence="3" id="KW-1185">Reference proteome</keyword>
<sequence length="237" mass="25948">MQGAQNRLVGVGLYSVPEASLLSGVASAAVRRWLFGYQSRSEGKIVSHPGLWNGQIAATDERGVGFLDLLELRLVAAFRAHGVSLQAIRAASDFARRAFGRSHPFTFKQFQTDGRSIFAEVVERGDAEGDPAMLDLVKRQFVFRRVIQPSLKGVVYGETGQAEAWRPGESRFVILDPQRAFGKPIDNRSGVPTEVIYAAVKAEGDPKFVARLYEMDVRAVKAAVAFQKALEAGETVH</sequence>
<evidence type="ECO:0000313" key="2">
    <source>
        <dbReference type="EMBL" id="NDY95512.1"/>
    </source>
</evidence>
<organism evidence="2 3">
    <name type="scientific">Wenzhouxiangella limi</name>
    <dbReference type="NCBI Taxonomy" id="2707351"/>
    <lineage>
        <taxon>Bacteria</taxon>
        <taxon>Pseudomonadati</taxon>
        <taxon>Pseudomonadota</taxon>
        <taxon>Gammaproteobacteria</taxon>
        <taxon>Chromatiales</taxon>
        <taxon>Wenzhouxiangellaceae</taxon>
        <taxon>Wenzhouxiangella</taxon>
    </lineage>
</organism>
<reference evidence="2 3" key="1">
    <citation type="submission" date="2020-02" db="EMBL/GenBank/DDBJ databases">
        <authorList>
            <person name="Zhang X.-Y."/>
        </authorList>
    </citation>
    <scope>NUCLEOTIDE SEQUENCE [LARGE SCALE GENOMIC DNA]</scope>
    <source>
        <strain evidence="2 3">C33</strain>
    </source>
</reference>
<name>A0A845UZ03_9GAMM</name>
<gene>
    <name evidence="2" type="ORF">G3I74_07225</name>
</gene>
<dbReference type="RefSeq" id="WP_164210917.1">
    <property type="nucleotide sequence ID" value="NZ_JAAGSC010000040.1"/>
</dbReference>
<dbReference type="EMBL" id="JAAGSC010000040">
    <property type="protein sequence ID" value="NDY95512.1"/>
    <property type="molecule type" value="Genomic_DNA"/>
</dbReference>
<dbReference type="AlphaFoldDB" id="A0A845UZ03"/>
<evidence type="ECO:0000259" key="1">
    <source>
        <dbReference type="Pfam" id="PF21321"/>
    </source>
</evidence>
<comment type="caution">
    <text evidence="2">The sequence shown here is derived from an EMBL/GenBank/DDBJ whole genome shotgun (WGS) entry which is preliminary data.</text>
</comment>
<dbReference type="Proteomes" id="UP000484885">
    <property type="component" value="Unassembled WGS sequence"/>
</dbReference>
<dbReference type="InterPro" id="IPR048708">
    <property type="entry name" value="VapB45-like_HTH"/>
</dbReference>
<accession>A0A845UZ03</accession>
<evidence type="ECO:0000313" key="3">
    <source>
        <dbReference type="Proteomes" id="UP000484885"/>
    </source>
</evidence>
<feature type="domain" description="Putative antitoxin VapB45-like DNA-binding HTH" evidence="1">
    <location>
        <begin position="13"/>
        <end position="91"/>
    </location>
</feature>
<protein>
    <submittedName>
        <fullName evidence="2">DUF433 domain-containing protein</fullName>
    </submittedName>
</protein>
<proteinExistence type="predicted"/>